<dbReference type="AlphaFoldDB" id="A0A6A6PSK1"/>
<protein>
    <submittedName>
        <fullName evidence="2">Uncharacterized protein</fullName>
    </submittedName>
</protein>
<dbReference type="RefSeq" id="XP_033589231.1">
    <property type="nucleotide sequence ID" value="XM_033733821.1"/>
</dbReference>
<reference evidence="2" key="1">
    <citation type="journal article" date="2020" name="Stud. Mycol.">
        <title>101 Dothideomycetes genomes: a test case for predicting lifestyles and emergence of pathogens.</title>
        <authorList>
            <person name="Haridas S."/>
            <person name="Albert R."/>
            <person name="Binder M."/>
            <person name="Bloem J."/>
            <person name="Labutti K."/>
            <person name="Salamov A."/>
            <person name="Andreopoulos B."/>
            <person name="Baker S."/>
            <person name="Barry K."/>
            <person name="Bills G."/>
            <person name="Bluhm B."/>
            <person name="Cannon C."/>
            <person name="Castanera R."/>
            <person name="Culley D."/>
            <person name="Daum C."/>
            <person name="Ezra D."/>
            <person name="Gonzalez J."/>
            <person name="Henrissat B."/>
            <person name="Kuo A."/>
            <person name="Liang C."/>
            <person name="Lipzen A."/>
            <person name="Lutzoni F."/>
            <person name="Magnuson J."/>
            <person name="Mondo S."/>
            <person name="Nolan M."/>
            <person name="Ohm R."/>
            <person name="Pangilinan J."/>
            <person name="Park H.-J."/>
            <person name="Ramirez L."/>
            <person name="Alfaro M."/>
            <person name="Sun H."/>
            <person name="Tritt A."/>
            <person name="Yoshinaga Y."/>
            <person name="Zwiers L.-H."/>
            <person name="Turgeon B."/>
            <person name="Goodwin S."/>
            <person name="Spatafora J."/>
            <person name="Crous P."/>
            <person name="Grigoriev I."/>
        </authorList>
    </citation>
    <scope>NUCLEOTIDE SEQUENCE</scope>
    <source>
        <strain evidence="2">CBS 113389</strain>
    </source>
</reference>
<evidence type="ECO:0000313" key="3">
    <source>
        <dbReference type="Proteomes" id="UP000799767"/>
    </source>
</evidence>
<dbReference type="Proteomes" id="UP000799767">
    <property type="component" value="Unassembled WGS sequence"/>
</dbReference>
<organism evidence="2 3">
    <name type="scientific">Neohortaea acidophila</name>
    <dbReference type="NCBI Taxonomy" id="245834"/>
    <lineage>
        <taxon>Eukaryota</taxon>
        <taxon>Fungi</taxon>
        <taxon>Dikarya</taxon>
        <taxon>Ascomycota</taxon>
        <taxon>Pezizomycotina</taxon>
        <taxon>Dothideomycetes</taxon>
        <taxon>Dothideomycetidae</taxon>
        <taxon>Mycosphaerellales</taxon>
        <taxon>Teratosphaeriaceae</taxon>
        <taxon>Neohortaea</taxon>
    </lineage>
</organism>
<sequence>MGPTACMATGPMVLGLSECSAPGDNSSPATSCRPRPSSTVTMTTGSERTERFVAAVTAL</sequence>
<evidence type="ECO:0000313" key="2">
    <source>
        <dbReference type="EMBL" id="KAF2482661.1"/>
    </source>
</evidence>
<dbReference type="EMBL" id="MU001636">
    <property type="protein sequence ID" value="KAF2482661.1"/>
    <property type="molecule type" value="Genomic_DNA"/>
</dbReference>
<gene>
    <name evidence="2" type="ORF">BDY17DRAFT_298925</name>
</gene>
<feature type="compositionally biased region" description="Polar residues" evidence="1">
    <location>
        <begin position="23"/>
        <end position="44"/>
    </location>
</feature>
<feature type="region of interest" description="Disordered" evidence="1">
    <location>
        <begin position="19"/>
        <end position="44"/>
    </location>
</feature>
<evidence type="ECO:0000256" key="1">
    <source>
        <dbReference type="SAM" id="MobiDB-lite"/>
    </source>
</evidence>
<proteinExistence type="predicted"/>
<keyword evidence="3" id="KW-1185">Reference proteome</keyword>
<dbReference type="GeneID" id="54474823"/>
<name>A0A6A6PSK1_9PEZI</name>
<accession>A0A6A6PSK1</accession>